<feature type="region of interest" description="Disordered" evidence="8">
    <location>
        <begin position="558"/>
        <end position="603"/>
    </location>
</feature>
<proteinExistence type="predicted"/>
<feature type="transmembrane region" description="Helical" evidence="9">
    <location>
        <begin position="388"/>
        <end position="406"/>
    </location>
</feature>
<evidence type="ECO:0000256" key="9">
    <source>
        <dbReference type="SAM" id="Phobius"/>
    </source>
</evidence>
<evidence type="ECO:0000256" key="1">
    <source>
        <dbReference type="ARBA" id="ARBA00004651"/>
    </source>
</evidence>
<dbReference type="GO" id="GO:0005886">
    <property type="term" value="C:plasma membrane"/>
    <property type="evidence" value="ECO:0007669"/>
    <property type="project" value="UniProtKB-SubCell"/>
</dbReference>
<evidence type="ECO:0000256" key="8">
    <source>
        <dbReference type="SAM" id="MobiDB-lite"/>
    </source>
</evidence>
<dbReference type="InterPro" id="IPR038731">
    <property type="entry name" value="RgtA/B/C-like"/>
</dbReference>
<name>A0A944QTW1_9GAMM</name>
<feature type="domain" description="Glycosyltransferase RgtA/B/C/D-like" evidence="10">
    <location>
        <begin position="68"/>
        <end position="228"/>
    </location>
</feature>
<accession>A0A944QTW1</accession>
<feature type="transmembrane region" description="Helical" evidence="9">
    <location>
        <begin position="16"/>
        <end position="36"/>
    </location>
</feature>
<feature type="region of interest" description="Disordered" evidence="8">
    <location>
        <begin position="616"/>
        <end position="638"/>
    </location>
</feature>
<dbReference type="PANTHER" id="PTHR33908:SF3">
    <property type="entry name" value="UNDECAPRENYL PHOSPHATE-ALPHA-4-AMINO-4-DEOXY-L-ARABINOSE ARABINOSYL TRANSFERASE"/>
    <property type="match status" value="1"/>
</dbReference>
<reference evidence="11 12" key="1">
    <citation type="submission" date="2021-05" db="EMBL/GenBank/DDBJ databases">
        <title>Genetic and Functional Diversity in Clade A Lucinid endosymbionts from the Bahamas.</title>
        <authorList>
            <person name="Giani N.M."/>
            <person name="Engel A.S."/>
            <person name="Campbell B.J."/>
        </authorList>
    </citation>
    <scope>NUCLEOTIDE SEQUENCE [LARGE SCALE GENOMIC DNA]</scope>
    <source>
        <strain evidence="11">LUC16012Gg_MoonRockCtena</strain>
    </source>
</reference>
<keyword evidence="2" id="KW-1003">Cell membrane</keyword>
<feature type="transmembrane region" description="Helical" evidence="9">
    <location>
        <begin position="418"/>
        <end position="437"/>
    </location>
</feature>
<feature type="transmembrane region" description="Helical" evidence="9">
    <location>
        <begin position="89"/>
        <end position="113"/>
    </location>
</feature>
<keyword evidence="5 9" id="KW-0812">Transmembrane</keyword>
<keyword evidence="4" id="KW-0808">Transferase</keyword>
<dbReference type="InterPro" id="IPR050297">
    <property type="entry name" value="LipidA_mod_glycosyltrf_83"/>
</dbReference>
<comment type="caution">
    <text evidence="11">The sequence shown here is derived from an EMBL/GenBank/DDBJ whole genome shotgun (WGS) entry which is preliminary data.</text>
</comment>
<feature type="transmembrane region" description="Helical" evidence="9">
    <location>
        <begin position="350"/>
        <end position="368"/>
    </location>
</feature>
<dbReference type="Pfam" id="PF13231">
    <property type="entry name" value="PMT_2"/>
    <property type="match status" value="1"/>
</dbReference>
<protein>
    <submittedName>
        <fullName evidence="11">Glycosyltransferase family 39 protein</fullName>
    </submittedName>
</protein>
<evidence type="ECO:0000256" key="4">
    <source>
        <dbReference type="ARBA" id="ARBA00022679"/>
    </source>
</evidence>
<keyword evidence="7 9" id="KW-0472">Membrane</keyword>
<evidence type="ECO:0000256" key="2">
    <source>
        <dbReference type="ARBA" id="ARBA00022475"/>
    </source>
</evidence>
<dbReference type="PANTHER" id="PTHR33908">
    <property type="entry name" value="MANNOSYLTRANSFERASE YKCB-RELATED"/>
    <property type="match status" value="1"/>
</dbReference>
<dbReference type="GO" id="GO:0016763">
    <property type="term" value="F:pentosyltransferase activity"/>
    <property type="evidence" value="ECO:0007669"/>
    <property type="project" value="TreeGrafter"/>
</dbReference>
<feature type="transmembrane region" description="Helical" evidence="9">
    <location>
        <begin position="298"/>
        <end position="315"/>
    </location>
</feature>
<feature type="compositionally biased region" description="Polar residues" evidence="8">
    <location>
        <begin position="590"/>
        <end position="599"/>
    </location>
</feature>
<dbReference type="GO" id="GO:0009103">
    <property type="term" value="P:lipopolysaccharide biosynthetic process"/>
    <property type="evidence" value="ECO:0007669"/>
    <property type="project" value="UniProtKB-ARBA"/>
</dbReference>
<organism evidence="11 12">
    <name type="scientific">Candidatus Thiodiazotropha taylori</name>
    <dbReference type="NCBI Taxonomy" id="2792791"/>
    <lineage>
        <taxon>Bacteria</taxon>
        <taxon>Pseudomonadati</taxon>
        <taxon>Pseudomonadota</taxon>
        <taxon>Gammaproteobacteria</taxon>
        <taxon>Chromatiales</taxon>
        <taxon>Sedimenticolaceae</taxon>
        <taxon>Candidatus Thiodiazotropha</taxon>
    </lineage>
</organism>
<dbReference type="EMBL" id="JAHHGM010000003">
    <property type="protein sequence ID" value="MBT2988190.1"/>
    <property type="molecule type" value="Genomic_DNA"/>
</dbReference>
<evidence type="ECO:0000256" key="3">
    <source>
        <dbReference type="ARBA" id="ARBA00022676"/>
    </source>
</evidence>
<keyword evidence="3" id="KW-0328">Glycosyltransferase</keyword>
<feature type="transmembrane region" description="Helical" evidence="9">
    <location>
        <begin position="167"/>
        <end position="200"/>
    </location>
</feature>
<keyword evidence="6 9" id="KW-1133">Transmembrane helix</keyword>
<evidence type="ECO:0000313" key="12">
    <source>
        <dbReference type="Proteomes" id="UP000770889"/>
    </source>
</evidence>
<comment type="subcellular location">
    <subcellularLocation>
        <location evidence="1">Cell membrane</location>
        <topology evidence="1">Multi-pass membrane protein</topology>
    </subcellularLocation>
</comment>
<evidence type="ECO:0000256" key="7">
    <source>
        <dbReference type="ARBA" id="ARBA00023136"/>
    </source>
</evidence>
<feature type="transmembrane region" description="Helical" evidence="9">
    <location>
        <begin position="207"/>
        <end position="229"/>
    </location>
</feature>
<gene>
    <name evidence="11" type="ORF">KME65_04440</name>
</gene>
<feature type="transmembrane region" description="Helical" evidence="9">
    <location>
        <begin position="263"/>
        <end position="286"/>
    </location>
</feature>
<feature type="transmembrane region" description="Helical" evidence="9">
    <location>
        <begin position="119"/>
        <end position="136"/>
    </location>
</feature>
<dbReference type="AlphaFoldDB" id="A0A944QTW1"/>
<evidence type="ECO:0000256" key="5">
    <source>
        <dbReference type="ARBA" id="ARBA00022692"/>
    </source>
</evidence>
<evidence type="ECO:0000259" key="10">
    <source>
        <dbReference type="Pfam" id="PF13231"/>
    </source>
</evidence>
<sequence>MQYATTSLPSTNGLRLLWLLSLLLAFFYNIGAFPLFDLDEGAFSQATREMFLRDNFLTTYLNGEPRYDKPILIYWLQALSIKILGSSEFAFRLPSAVAATLWSIAVVAFTWSISTPRNAFISGILMAGAAGVGIIGKAATADALLNFCLTGTMFTLYLHFTKRSLEYLVAAAVFAGVGFMTKGPIALIIPAMVSLIYSLWSGRFKQWLQLVTNPLAWLTFLLVGMPWYIVHYFKEGPVFLENFIGQHNLGRFASEMEGHGGAWWYYLPAILLVAFPFGFLILHACYRLKSISETEAGRFLLSWFFFVLVFFSFSATKLPHYILYGLTPLFVLTSLQLHEKQGLKSVFIPLFLFIITLIALPGFLQYLIPSIKDPLLSIALTNTINSFNSNYFLILTLALGISIWLFMTKRWPQQGRLLSAGLISIFVISEFLLPLVAEIQQEAIKQAGQIAAKHDKPAVIWRLNTPSFSVYSGKITPRRKPGPGELVLTKAHYLDELQNHEMLFEKNGIALALINRKEINHVSSISALDEPSLHAASTPDIAIGSVVDLPAESEPSMVPVDQLQGNDIDRTGTVGGVDHTRGRTGGKRNPVTTAQNQSETSHHSLDLMYSSGALGTSTESRIRSTKATPDSRPGGNHHNRSWAQVWEFSFRPHLYPVRPSWMYGHMDEIHPATAPLPYPVFPSSAGGAFENCCRSTLAARHYGRHGGRLDIGNGRKHPLPHFSHRRYLTDLGWTSAITLHPLSPSCLRHRVCKCKGSAAWYSPVCAWIGLPGRPEINKTYFASKRQMKPGRDL</sequence>
<feature type="transmembrane region" description="Helical" evidence="9">
    <location>
        <begin position="321"/>
        <end position="338"/>
    </location>
</feature>
<evidence type="ECO:0000313" key="11">
    <source>
        <dbReference type="EMBL" id="MBT2988190.1"/>
    </source>
</evidence>
<dbReference type="GO" id="GO:0010041">
    <property type="term" value="P:response to iron(III) ion"/>
    <property type="evidence" value="ECO:0007669"/>
    <property type="project" value="TreeGrafter"/>
</dbReference>
<evidence type="ECO:0000256" key="6">
    <source>
        <dbReference type="ARBA" id="ARBA00022989"/>
    </source>
</evidence>
<dbReference type="Proteomes" id="UP000770889">
    <property type="component" value="Unassembled WGS sequence"/>
</dbReference>